<feature type="transmembrane region" description="Helical" evidence="6">
    <location>
        <begin position="150"/>
        <end position="172"/>
    </location>
</feature>
<gene>
    <name evidence="8" type="ORF">M3D15_01885</name>
</gene>
<feature type="region of interest" description="Disordered" evidence="5">
    <location>
        <begin position="64"/>
        <end position="134"/>
    </location>
</feature>
<comment type="caution">
    <text evidence="8">The sequence shown here is derived from an EMBL/GenBank/DDBJ whole genome shotgun (WGS) entry which is preliminary data.</text>
</comment>
<dbReference type="Gene3D" id="1.20.1540.10">
    <property type="entry name" value="Rhomboid-like"/>
    <property type="match status" value="1"/>
</dbReference>
<dbReference type="GO" id="GO:0006508">
    <property type="term" value="P:proteolysis"/>
    <property type="evidence" value="ECO:0007669"/>
    <property type="project" value="UniProtKB-KW"/>
</dbReference>
<evidence type="ECO:0000256" key="1">
    <source>
        <dbReference type="ARBA" id="ARBA00004141"/>
    </source>
</evidence>
<proteinExistence type="predicted"/>
<dbReference type="InterPro" id="IPR022764">
    <property type="entry name" value="Peptidase_S54_rhomboid_dom"/>
</dbReference>
<evidence type="ECO:0000256" key="6">
    <source>
        <dbReference type="SAM" id="Phobius"/>
    </source>
</evidence>
<keyword evidence="4 6" id="KW-0472">Membrane</keyword>
<dbReference type="EMBL" id="JALXSQ010000004">
    <property type="protein sequence ID" value="MCT2042095.1"/>
    <property type="molecule type" value="Genomic_DNA"/>
</dbReference>
<reference evidence="8 9" key="1">
    <citation type="submission" date="2022-04" db="EMBL/GenBank/DDBJ databases">
        <title>Human microbiome associated bacterial genomes.</title>
        <authorList>
            <person name="Sandstrom S."/>
            <person name="Salamzade R."/>
            <person name="Kalan L.R."/>
        </authorList>
    </citation>
    <scope>NUCLEOTIDE SEQUENCE [LARGE SCALE GENOMIC DNA]</scope>
    <source>
        <strain evidence="9">p3-SID1799</strain>
    </source>
</reference>
<feature type="transmembrane region" description="Helical" evidence="6">
    <location>
        <begin position="234"/>
        <end position="254"/>
    </location>
</feature>
<dbReference type="InterPro" id="IPR035952">
    <property type="entry name" value="Rhomboid-like_sf"/>
</dbReference>
<dbReference type="Pfam" id="PF01694">
    <property type="entry name" value="Rhomboid"/>
    <property type="match status" value="1"/>
</dbReference>
<feature type="transmembrane region" description="Helical" evidence="6">
    <location>
        <begin position="200"/>
        <end position="222"/>
    </location>
</feature>
<protein>
    <submittedName>
        <fullName evidence="8">Rhomboid family intramembrane serine protease</fullName>
    </submittedName>
</protein>
<evidence type="ECO:0000256" key="4">
    <source>
        <dbReference type="ARBA" id="ARBA00023136"/>
    </source>
</evidence>
<dbReference type="PANTHER" id="PTHR43066:SF11">
    <property type="entry name" value="PEPTIDASE S54 RHOMBOID DOMAIN-CONTAINING PROTEIN"/>
    <property type="match status" value="1"/>
</dbReference>
<dbReference type="PANTHER" id="PTHR43066">
    <property type="entry name" value="RHOMBOID-RELATED PROTEIN"/>
    <property type="match status" value="1"/>
</dbReference>
<evidence type="ECO:0000256" key="2">
    <source>
        <dbReference type="ARBA" id="ARBA00022692"/>
    </source>
</evidence>
<keyword evidence="3 6" id="KW-1133">Transmembrane helix</keyword>
<evidence type="ECO:0000256" key="5">
    <source>
        <dbReference type="SAM" id="MobiDB-lite"/>
    </source>
</evidence>
<feature type="domain" description="Peptidase S54 rhomboid" evidence="7">
    <location>
        <begin position="196"/>
        <end position="326"/>
    </location>
</feature>
<keyword evidence="2 6" id="KW-0812">Transmembrane</keyword>
<feature type="transmembrane region" description="Helical" evidence="6">
    <location>
        <begin position="340"/>
        <end position="361"/>
    </location>
</feature>
<comment type="subcellular location">
    <subcellularLocation>
        <location evidence="1">Membrane</location>
        <topology evidence="1">Multi-pass membrane protein</topology>
    </subcellularLocation>
</comment>
<sequence>MNDGPTTSTGSTWNASRDDYCYRHADRLSFVLCQRCTRTVCPECQTPAPVGVLCPDCMAGREPGQSAGGGRLRSLFGGKDSSDSSSTGLEPDEDGGFSEFLPPVGRPTSSRFLEASGPKPKQQRTSRRSRPRSGSWFERLVGPKLAAERAYTWSMLLIGAVTIPQLLLSFVLPGDPIGDALLFRVDRVIVPWLGFELWRFLSYAFVHGGLLHFAFNLLSLWIFGRAVEEVLGGWCYWIIFIVTAIGGATAVAFLAPMHAVIGASGAVFGLMGAYLVIMRRAKLNPTALIVLVAINLGLGFFFGGSSWQAHLGGFLVGILVGWLMLRDVDNSRGKRIGSGVWLSMLLAMALIAAVQFIPLAFTGMTAV</sequence>
<evidence type="ECO:0000313" key="8">
    <source>
        <dbReference type="EMBL" id="MCT2042095.1"/>
    </source>
</evidence>
<feature type="transmembrane region" description="Helical" evidence="6">
    <location>
        <begin position="285"/>
        <end position="303"/>
    </location>
</feature>
<keyword evidence="8" id="KW-0378">Hydrolase</keyword>
<evidence type="ECO:0000256" key="3">
    <source>
        <dbReference type="ARBA" id="ARBA00022989"/>
    </source>
</evidence>
<dbReference type="GO" id="GO:0008233">
    <property type="term" value="F:peptidase activity"/>
    <property type="evidence" value="ECO:0007669"/>
    <property type="project" value="UniProtKB-KW"/>
</dbReference>
<organism evidence="8 9">
    <name type="scientific">Pseudoclavibacter albus</name>
    <dbReference type="NCBI Taxonomy" id="272241"/>
    <lineage>
        <taxon>Bacteria</taxon>
        <taxon>Bacillati</taxon>
        <taxon>Actinomycetota</taxon>
        <taxon>Actinomycetes</taxon>
        <taxon>Micrococcales</taxon>
        <taxon>Microbacteriaceae</taxon>
        <taxon>Pseudoclavibacter</taxon>
    </lineage>
</organism>
<feature type="compositionally biased region" description="Basic residues" evidence="5">
    <location>
        <begin position="121"/>
        <end position="131"/>
    </location>
</feature>
<name>A0ABT2HUV4_9MICO</name>
<evidence type="ECO:0000259" key="7">
    <source>
        <dbReference type="Pfam" id="PF01694"/>
    </source>
</evidence>
<dbReference type="Proteomes" id="UP001525379">
    <property type="component" value="Unassembled WGS sequence"/>
</dbReference>
<dbReference type="SUPFAM" id="SSF144091">
    <property type="entry name" value="Rhomboid-like"/>
    <property type="match status" value="1"/>
</dbReference>
<accession>A0ABT2HUV4</accession>
<feature type="transmembrane region" description="Helical" evidence="6">
    <location>
        <begin position="309"/>
        <end position="328"/>
    </location>
</feature>
<evidence type="ECO:0000313" key="9">
    <source>
        <dbReference type="Proteomes" id="UP001525379"/>
    </source>
</evidence>
<keyword evidence="9" id="KW-1185">Reference proteome</keyword>
<keyword evidence="8" id="KW-0645">Protease</keyword>
<feature type="transmembrane region" description="Helical" evidence="6">
    <location>
        <begin position="260"/>
        <end position="278"/>
    </location>
</feature>